<name>A0ABW1NC13_9ACTN</name>
<feature type="domain" description="PPM-type phosphatase" evidence="2">
    <location>
        <begin position="10"/>
        <end position="233"/>
    </location>
</feature>
<sequence>MNQQMTGQLQVASASRRGIHSHNGDAAATHRVPGTEVVGAAVVDGIGNSPDVAEFAWLAAQVAARVGARTTATLGILAAAELNAAPAASDIETDGVAVVAVAEPGSTSIAWTGDCRAYGWTGEKLELRTTDDTIGEYLRAHGVPVDVAAQHDDRLRTSLGRSTVATVHFVVIEDRLVVLTSDGVHDSVPHEALEVLVLTHQDDPQALADAIVEAACENGKGYRDDATAVVMLRPRPMMSY</sequence>
<dbReference type="GO" id="GO:0004722">
    <property type="term" value="F:protein serine/threonine phosphatase activity"/>
    <property type="evidence" value="ECO:0007669"/>
    <property type="project" value="UniProtKB-EC"/>
</dbReference>
<evidence type="ECO:0000259" key="2">
    <source>
        <dbReference type="PROSITE" id="PS51746"/>
    </source>
</evidence>
<reference evidence="4" key="1">
    <citation type="journal article" date="2019" name="Int. J. Syst. Evol. Microbiol.">
        <title>The Global Catalogue of Microorganisms (GCM) 10K type strain sequencing project: providing services to taxonomists for standard genome sequencing and annotation.</title>
        <authorList>
            <consortium name="The Broad Institute Genomics Platform"/>
            <consortium name="The Broad Institute Genome Sequencing Center for Infectious Disease"/>
            <person name="Wu L."/>
            <person name="Ma J."/>
        </authorList>
    </citation>
    <scope>NUCLEOTIDE SEQUENCE [LARGE SCALE GENOMIC DNA]</scope>
    <source>
        <strain evidence="4">JCM 30346</strain>
    </source>
</reference>
<evidence type="ECO:0000313" key="4">
    <source>
        <dbReference type="Proteomes" id="UP001596137"/>
    </source>
</evidence>
<dbReference type="EC" id="3.1.3.16" evidence="3"/>
<dbReference type="Proteomes" id="UP001596137">
    <property type="component" value="Unassembled WGS sequence"/>
</dbReference>
<keyword evidence="3" id="KW-0378">Hydrolase</keyword>
<protein>
    <submittedName>
        <fullName evidence="3">PP2C family protein-serine/threonine phosphatase</fullName>
        <ecNumber evidence="3">3.1.3.16</ecNumber>
    </submittedName>
</protein>
<dbReference type="InterPro" id="IPR001932">
    <property type="entry name" value="PPM-type_phosphatase-like_dom"/>
</dbReference>
<keyword evidence="4" id="KW-1185">Reference proteome</keyword>
<evidence type="ECO:0000256" key="1">
    <source>
        <dbReference type="SAM" id="MobiDB-lite"/>
    </source>
</evidence>
<evidence type="ECO:0000313" key="3">
    <source>
        <dbReference type="EMBL" id="MFC6080880.1"/>
    </source>
</evidence>
<accession>A0ABW1NC13</accession>
<dbReference type="Gene3D" id="3.60.40.10">
    <property type="entry name" value="PPM-type phosphatase domain"/>
    <property type="match status" value="1"/>
</dbReference>
<dbReference type="PROSITE" id="PS51746">
    <property type="entry name" value="PPM_2"/>
    <property type="match status" value="1"/>
</dbReference>
<feature type="region of interest" description="Disordered" evidence="1">
    <location>
        <begin position="1"/>
        <end position="28"/>
    </location>
</feature>
<dbReference type="EMBL" id="JBHSRF010000007">
    <property type="protein sequence ID" value="MFC6080880.1"/>
    <property type="molecule type" value="Genomic_DNA"/>
</dbReference>
<dbReference type="InterPro" id="IPR036457">
    <property type="entry name" value="PPM-type-like_dom_sf"/>
</dbReference>
<proteinExistence type="predicted"/>
<organism evidence="3 4">
    <name type="scientific">Sphaerisporangium aureirubrum</name>
    <dbReference type="NCBI Taxonomy" id="1544736"/>
    <lineage>
        <taxon>Bacteria</taxon>
        <taxon>Bacillati</taxon>
        <taxon>Actinomycetota</taxon>
        <taxon>Actinomycetes</taxon>
        <taxon>Streptosporangiales</taxon>
        <taxon>Streptosporangiaceae</taxon>
        <taxon>Sphaerisporangium</taxon>
    </lineage>
</organism>
<dbReference type="RefSeq" id="WP_380748122.1">
    <property type="nucleotide sequence ID" value="NZ_JBHSRF010000007.1"/>
</dbReference>
<gene>
    <name evidence="3" type="ORF">ACFP1K_06885</name>
</gene>
<dbReference type="SUPFAM" id="SSF81606">
    <property type="entry name" value="PP2C-like"/>
    <property type="match status" value="1"/>
</dbReference>
<comment type="caution">
    <text evidence="3">The sequence shown here is derived from an EMBL/GenBank/DDBJ whole genome shotgun (WGS) entry which is preliminary data.</text>
</comment>
<dbReference type="SMART" id="SM00332">
    <property type="entry name" value="PP2Cc"/>
    <property type="match status" value="1"/>
</dbReference>
<feature type="compositionally biased region" description="Polar residues" evidence="1">
    <location>
        <begin position="1"/>
        <end position="13"/>
    </location>
</feature>